<proteinExistence type="predicted"/>
<evidence type="ECO:0000256" key="1">
    <source>
        <dbReference type="SAM" id="MobiDB-lite"/>
    </source>
</evidence>
<evidence type="ECO:0000313" key="2">
    <source>
        <dbReference type="EMBL" id="GIH60321.1"/>
    </source>
</evidence>
<sequence length="62" mass="6644">MNGKARRAVRQETTKEITGDGAIKQLAAKAEPHSERKTAVYEGKGSFSRAGDRGSPMVIARA</sequence>
<comment type="caution">
    <text evidence="2">The sequence shown here is derived from an EMBL/GenBank/DDBJ whole genome shotgun (WGS) entry which is preliminary data.</text>
</comment>
<name>A0ABQ4GFY0_9ACTN</name>
<reference evidence="2 3" key="1">
    <citation type="submission" date="2021-01" db="EMBL/GenBank/DDBJ databases">
        <title>Whole genome shotgun sequence of Microbispora siamensis NBRC 104113.</title>
        <authorList>
            <person name="Komaki H."/>
            <person name="Tamura T."/>
        </authorList>
    </citation>
    <scope>NUCLEOTIDE SEQUENCE [LARGE SCALE GENOMIC DNA]</scope>
    <source>
        <strain evidence="2 3">NBRC 104113</strain>
    </source>
</reference>
<dbReference type="EMBL" id="BOOF01000004">
    <property type="protein sequence ID" value="GIH60321.1"/>
    <property type="molecule type" value="Genomic_DNA"/>
</dbReference>
<keyword evidence="3" id="KW-1185">Reference proteome</keyword>
<protein>
    <submittedName>
        <fullName evidence="2">Uncharacterized protein</fullName>
    </submittedName>
</protein>
<organism evidence="2 3">
    <name type="scientific">Microbispora siamensis</name>
    <dbReference type="NCBI Taxonomy" id="564413"/>
    <lineage>
        <taxon>Bacteria</taxon>
        <taxon>Bacillati</taxon>
        <taxon>Actinomycetota</taxon>
        <taxon>Actinomycetes</taxon>
        <taxon>Streptosporangiales</taxon>
        <taxon>Streptosporangiaceae</taxon>
        <taxon>Microbispora</taxon>
    </lineage>
</organism>
<gene>
    <name evidence="2" type="ORF">Msi02_11380</name>
</gene>
<accession>A0ABQ4GFY0</accession>
<dbReference type="Proteomes" id="UP000660454">
    <property type="component" value="Unassembled WGS sequence"/>
</dbReference>
<feature type="compositionally biased region" description="Basic and acidic residues" evidence="1">
    <location>
        <begin position="30"/>
        <end position="39"/>
    </location>
</feature>
<feature type="region of interest" description="Disordered" evidence="1">
    <location>
        <begin position="27"/>
        <end position="62"/>
    </location>
</feature>
<evidence type="ECO:0000313" key="3">
    <source>
        <dbReference type="Proteomes" id="UP000660454"/>
    </source>
</evidence>